<dbReference type="OrthoDB" id="9790536at2"/>
<dbReference type="RefSeq" id="WP_129610919.1">
    <property type="nucleotide sequence ID" value="NZ_UWOC01000181.1"/>
</dbReference>
<organism evidence="2 3">
    <name type="scientific">Rhodoplanes serenus</name>
    <dbReference type="NCBI Taxonomy" id="200615"/>
    <lineage>
        <taxon>Bacteria</taxon>
        <taxon>Pseudomonadati</taxon>
        <taxon>Pseudomonadota</taxon>
        <taxon>Alphaproteobacteria</taxon>
        <taxon>Hyphomicrobiales</taxon>
        <taxon>Nitrobacteraceae</taxon>
        <taxon>Rhodoplanes</taxon>
    </lineage>
</organism>
<feature type="region of interest" description="Disordered" evidence="1">
    <location>
        <begin position="359"/>
        <end position="379"/>
    </location>
</feature>
<dbReference type="Proteomes" id="UP000289200">
    <property type="component" value="Unassembled WGS sequence"/>
</dbReference>
<sequence>MYVAVKGGERAIENAHRLLAHERRGDRAVPEISLDQIEGQLGLAVDRVMTEGSLYDRDLAALAIKQARGDLIEAIFLLRAFRATLPRFGATLPVDTAAMRVRRRISATFKDLPGGQVLGPTFDYTHRLLEMPAADPPQPATAESIVAESAGTPMPRVTDLLAADDLIERSPGAGEIDDAAPPGDLTREALSFPADRDLRLQNLARGDEGFLLALAYSTQRGFGRTHPFAGEIRLGEVALEVFAEDAGFVLPVGRITVTECQSINQFHGSASEPPRFTRGYGLVFGHCERKAMSMALVDRSLRARELDEEVGAPAQDEEFVLSHSDNVQATGFVEHLKLPHYVDFQAELGLVRQMRREHAARTAAGGESPADATLSDATVADATVADHTREAAE</sequence>
<proteinExistence type="predicted"/>
<gene>
    <name evidence="2" type="primary">phnI</name>
    <name evidence="2" type="ORF">RHODGE_RHODGE_04079</name>
</gene>
<protein>
    <submittedName>
        <fullName evidence="2">Alpha-D-ribose 1-methylphosphonate 5-triphosphate synthase subunit PhnI</fullName>
    </submittedName>
</protein>
<evidence type="ECO:0000313" key="2">
    <source>
        <dbReference type="EMBL" id="VCU10481.1"/>
    </source>
</evidence>
<dbReference type="GO" id="GO:0019634">
    <property type="term" value="P:organic phosphonate metabolic process"/>
    <property type="evidence" value="ECO:0007669"/>
    <property type="project" value="InterPro"/>
</dbReference>
<dbReference type="EMBL" id="UWOC01000181">
    <property type="protein sequence ID" value="VCU10481.1"/>
    <property type="molecule type" value="Genomic_DNA"/>
</dbReference>
<comment type="caution">
    <text evidence="2">The sequence shown here is derived from an EMBL/GenBank/DDBJ whole genome shotgun (WGS) entry which is preliminary data.</text>
</comment>
<evidence type="ECO:0000313" key="3">
    <source>
        <dbReference type="Proteomes" id="UP000289200"/>
    </source>
</evidence>
<accession>A0A3S4BYA8</accession>
<dbReference type="InterPro" id="IPR008773">
    <property type="entry name" value="PhnI"/>
</dbReference>
<dbReference type="PIRSF" id="PIRSF007313">
    <property type="entry name" value="PhnI"/>
    <property type="match status" value="1"/>
</dbReference>
<dbReference type="AlphaFoldDB" id="A0A3S4BYA8"/>
<evidence type="ECO:0000256" key="1">
    <source>
        <dbReference type="SAM" id="MobiDB-lite"/>
    </source>
</evidence>
<dbReference type="Pfam" id="PF05861">
    <property type="entry name" value="PhnI"/>
    <property type="match status" value="1"/>
</dbReference>
<reference evidence="3" key="1">
    <citation type="submission" date="2018-10" db="EMBL/GenBank/DDBJ databases">
        <authorList>
            <person name="Peiro R."/>
            <person name="Begona"/>
            <person name="Cbmso G."/>
            <person name="Lopez M."/>
            <person name="Gonzalez S."/>
            <person name="Sacristan E."/>
            <person name="Castillo E."/>
        </authorList>
    </citation>
    <scope>NUCLEOTIDE SEQUENCE [LARGE SCALE GENOMIC DNA]</scope>
</reference>
<keyword evidence="3" id="KW-1185">Reference proteome</keyword>
<feature type="compositionally biased region" description="Low complexity" evidence="1">
    <location>
        <begin position="370"/>
        <end position="379"/>
    </location>
</feature>
<name>A0A3S4BYA8_9BRAD</name>